<protein>
    <submittedName>
        <fullName evidence="1">Uncharacterized protein</fullName>
    </submittedName>
</protein>
<organism evidence="1 2">
    <name type="scientific">Thermogutta terrifontis</name>
    <dbReference type="NCBI Taxonomy" id="1331910"/>
    <lineage>
        <taxon>Bacteria</taxon>
        <taxon>Pseudomonadati</taxon>
        <taxon>Planctomycetota</taxon>
        <taxon>Planctomycetia</taxon>
        <taxon>Pirellulales</taxon>
        <taxon>Thermoguttaceae</taxon>
        <taxon>Thermogutta</taxon>
    </lineage>
</organism>
<sequence>MDVTRWSLRVGSREQMSSSALLFGTVKELTMSRFAKRFSVLPPRPPILQRTDR</sequence>
<evidence type="ECO:0000313" key="2">
    <source>
        <dbReference type="Proteomes" id="UP000215086"/>
    </source>
</evidence>
<keyword evidence="2" id="KW-1185">Reference proteome</keyword>
<name>A0A286RK80_9BACT</name>
<dbReference type="Proteomes" id="UP000215086">
    <property type="component" value="Chromosome"/>
</dbReference>
<dbReference type="EMBL" id="CP018477">
    <property type="protein sequence ID" value="ASV76356.1"/>
    <property type="molecule type" value="Genomic_DNA"/>
</dbReference>
<proteinExistence type="predicted"/>
<dbReference type="KEGG" id="ttf:THTE_3755"/>
<reference evidence="1 2" key="1">
    <citation type="journal article" name="Front. Microbiol.">
        <title>Sugar Metabolism of the First Thermophilic Planctomycete Thermogutta terrifontis: Comparative Genomic and Transcriptomic Approaches.</title>
        <authorList>
            <person name="Elcheninov A.G."/>
            <person name="Menzel P."/>
            <person name="Gudbergsdottir S.R."/>
            <person name="Slesarev A.I."/>
            <person name="Kadnikov V.V."/>
            <person name="Krogh A."/>
            <person name="Bonch-Osmolovskaya E.A."/>
            <person name="Peng X."/>
            <person name="Kublanov I.V."/>
        </authorList>
    </citation>
    <scope>NUCLEOTIDE SEQUENCE [LARGE SCALE GENOMIC DNA]</scope>
    <source>
        <strain evidence="1 2">R1</strain>
    </source>
</reference>
<evidence type="ECO:0000313" key="1">
    <source>
        <dbReference type="EMBL" id="ASV76356.1"/>
    </source>
</evidence>
<dbReference type="AlphaFoldDB" id="A0A286RK80"/>
<gene>
    <name evidence="1" type="ORF">THTE_3755</name>
</gene>
<accession>A0A286RK80</accession>